<dbReference type="GO" id="GO:0008270">
    <property type="term" value="F:zinc ion binding"/>
    <property type="evidence" value="ECO:0007669"/>
    <property type="project" value="UniProtKB-KW"/>
</dbReference>
<keyword evidence="4" id="KW-1185">Reference proteome</keyword>
<keyword evidence="1" id="KW-0479">Metal-binding</keyword>
<gene>
    <name evidence="3" type="ORF">TBRA_LOCUS9875</name>
</gene>
<reference evidence="3 4" key="1">
    <citation type="submission" date="2020-02" db="EMBL/GenBank/DDBJ databases">
        <authorList>
            <person name="Ferguson B K."/>
        </authorList>
    </citation>
    <scope>NUCLEOTIDE SEQUENCE [LARGE SCALE GENOMIC DNA]</scope>
</reference>
<keyword evidence="1" id="KW-0862">Zinc</keyword>
<name>A0A6H5IK68_9HYME</name>
<keyword evidence="1" id="KW-0863">Zinc-finger</keyword>
<evidence type="ECO:0000259" key="2">
    <source>
        <dbReference type="PROSITE" id="PS50158"/>
    </source>
</evidence>
<evidence type="ECO:0000313" key="3">
    <source>
        <dbReference type="EMBL" id="CAB0038081.1"/>
    </source>
</evidence>
<organism evidence="3 4">
    <name type="scientific">Trichogramma brassicae</name>
    <dbReference type="NCBI Taxonomy" id="86971"/>
    <lineage>
        <taxon>Eukaryota</taxon>
        <taxon>Metazoa</taxon>
        <taxon>Ecdysozoa</taxon>
        <taxon>Arthropoda</taxon>
        <taxon>Hexapoda</taxon>
        <taxon>Insecta</taxon>
        <taxon>Pterygota</taxon>
        <taxon>Neoptera</taxon>
        <taxon>Endopterygota</taxon>
        <taxon>Hymenoptera</taxon>
        <taxon>Apocrita</taxon>
        <taxon>Proctotrupomorpha</taxon>
        <taxon>Chalcidoidea</taxon>
        <taxon>Trichogrammatidae</taxon>
        <taxon>Trichogramma</taxon>
    </lineage>
</organism>
<dbReference type="PROSITE" id="PS50158">
    <property type="entry name" value="ZF_CCHC"/>
    <property type="match status" value="1"/>
</dbReference>
<dbReference type="InterPro" id="IPR001878">
    <property type="entry name" value="Znf_CCHC"/>
</dbReference>
<protein>
    <recommendedName>
        <fullName evidence="2">CCHC-type domain-containing protein</fullName>
    </recommendedName>
</protein>
<dbReference type="AlphaFoldDB" id="A0A6H5IK68"/>
<feature type="domain" description="CCHC-type" evidence="2">
    <location>
        <begin position="104"/>
        <end position="117"/>
    </location>
</feature>
<sequence length="388" mass="43471">METITITVGDCSISSSPCIRYLGPQIDSRMRFDQHLRIVSEKAARVTRALAKIMPNTGGPRSSRRELYAHVVDSIFLHKHWYVPLNESGHLRRDFKGPHPEIICRYCGKEGHIAHYCHNHEHPLLRHLDNVPHPRCGRLDVFAALGRCRRRGRVAKRSGQGTAAVSTPLPALDVSRELPSQAKQLQAKRASSRAPHNSNLGTESVFVGATLLLDCKRVILTTSPIHSRMYNTAPAAVTCLDQSPFSLRPVVVAGKFAARQYSSIGGHLAHLKLEFRISASSSHEARAAAATFCDHRRRGRRRRCWRVRRATIFINWRPSLTHKSEPVRSRCFLVASLAVLPLLGAPTRGFHIVRRTSWEFQRRERVVSPAAGAAYIEPQLSHSIYAAV</sequence>
<dbReference type="InterPro" id="IPR036875">
    <property type="entry name" value="Znf_CCHC_sf"/>
</dbReference>
<evidence type="ECO:0000313" key="4">
    <source>
        <dbReference type="Proteomes" id="UP000479190"/>
    </source>
</evidence>
<evidence type="ECO:0000256" key="1">
    <source>
        <dbReference type="PROSITE-ProRule" id="PRU00047"/>
    </source>
</evidence>
<dbReference type="SUPFAM" id="SSF57756">
    <property type="entry name" value="Retrovirus zinc finger-like domains"/>
    <property type="match status" value="1"/>
</dbReference>
<dbReference type="GO" id="GO:0003676">
    <property type="term" value="F:nucleic acid binding"/>
    <property type="evidence" value="ECO:0007669"/>
    <property type="project" value="InterPro"/>
</dbReference>
<proteinExistence type="predicted"/>
<dbReference type="EMBL" id="CADCXV010000889">
    <property type="protein sequence ID" value="CAB0038081.1"/>
    <property type="molecule type" value="Genomic_DNA"/>
</dbReference>
<accession>A0A6H5IK68</accession>
<dbReference type="Proteomes" id="UP000479190">
    <property type="component" value="Unassembled WGS sequence"/>
</dbReference>